<dbReference type="MEROPS" id="M43.008"/>
<evidence type="ECO:0000259" key="10">
    <source>
        <dbReference type="Pfam" id="PF05572"/>
    </source>
</evidence>
<keyword evidence="2" id="KW-0645">Protease</keyword>
<dbReference type="GO" id="GO:0046872">
    <property type="term" value="F:metal ion binding"/>
    <property type="evidence" value="ECO:0007669"/>
    <property type="project" value="UniProtKB-KW"/>
</dbReference>
<name>A0A067SPW3_GALM3</name>
<evidence type="ECO:0000256" key="3">
    <source>
        <dbReference type="ARBA" id="ARBA00022723"/>
    </source>
</evidence>
<evidence type="ECO:0000256" key="2">
    <source>
        <dbReference type="ARBA" id="ARBA00022670"/>
    </source>
</evidence>
<keyword evidence="3" id="KW-0479">Metal-binding</keyword>
<organism evidence="11 12">
    <name type="scientific">Galerina marginata (strain CBS 339.88)</name>
    <dbReference type="NCBI Taxonomy" id="685588"/>
    <lineage>
        <taxon>Eukaryota</taxon>
        <taxon>Fungi</taxon>
        <taxon>Dikarya</taxon>
        <taxon>Basidiomycota</taxon>
        <taxon>Agaricomycotina</taxon>
        <taxon>Agaricomycetes</taxon>
        <taxon>Agaricomycetidae</taxon>
        <taxon>Agaricales</taxon>
        <taxon>Agaricineae</taxon>
        <taxon>Strophariaceae</taxon>
        <taxon>Galerina</taxon>
    </lineage>
</organism>
<proteinExistence type="inferred from homology"/>
<evidence type="ECO:0000256" key="5">
    <source>
        <dbReference type="ARBA" id="ARBA00022801"/>
    </source>
</evidence>
<dbReference type="STRING" id="685588.A0A067SPW3"/>
<evidence type="ECO:0000256" key="9">
    <source>
        <dbReference type="SAM" id="SignalP"/>
    </source>
</evidence>
<evidence type="ECO:0000256" key="1">
    <source>
        <dbReference type="ARBA" id="ARBA00008721"/>
    </source>
</evidence>
<dbReference type="Proteomes" id="UP000027222">
    <property type="component" value="Unassembled WGS sequence"/>
</dbReference>
<dbReference type="GO" id="GO:0006508">
    <property type="term" value="P:proteolysis"/>
    <property type="evidence" value="ECO:0007669"/>
    <property type="project" value="UniProtKB-KW"/>
</dbReference>
<keyword evidence="6" id="KW-0862">Zinc</keyword>
<dbReference type="AlphaFoldDB" id="A0A067SPW3"/>
<gene>
    <name evidence="11" type="ORF">GALMADRAFT_1032396</name>
</gene>
<keyword evidence="5" id="KW-0378">Hydrolase</keyword>
<feature type="chain" id="PRO_5001646019" description="Peptidase M43 pregnancy-associated plasma-A domain-containing protein" evidence="9">
    <location>
        <begin position="21"/>
        <end position="299"/>
    </location>
</feature>
<reference evidence="12" key="1">
    <citation type="journal article" date="2014" name="Proc. Natl. Acad. Sci. U.S.A.">
        <title>Extensive sampling of basidiomycete genomes demonstrates inadequacy of the white-rot/brown-rot paradigm for wood decay fungi.</title>
        <authorList>
            <person name="Riley R."/>
            <person name="Salamov A.A."/>
            <person name="Brown D.W."/>
            <person name="Nagy L.G."/>
            <person name="Floudas D."/>
            <person name="Held B.W."/>
            <person name="Levasseur A."/>
            <person name="Lombard V."/>
            <person name="Morin E."/>
            <person name="Otillar R."/>
            <person name="Lindquist E.A."/>
            <person name="Sun H."/>
            <person name="LaButti K.M."/>
            <person name="Schmutz J."/>
            <person name="Jabbour D."/>
            <person name="Luo H."/>
            <person name="Baker S.E."/>
            <person name="Pisabarro A.G."/>
            <person name="Walton J.D."/>
            <person name="Blanchette R.A."/>
            <person name="Henrissat B."/>
            <person name="Martin F."/>
            <person name="Cullen D."/>
            <person name="Hibbett D.S."/>
            <person name="Grigoriev I.V."/>
        </authorList>
    </citation>
    <scope>NUCLEOTIDE SEQUENCE [LARGE SCALE GENOMIC DNA]</scope>
    <source>
        <strain evidence="12">CBS 339.88</strain>
    </source>
</reference>
<feature type="domain" description="Peptidase M43 pregnancy-associated plasma-A" evidence="10">
    <location>
        <begin position="154"/>
        <end position="291"/>
    </location>
</feature>
<sequence length="299" mass="32477">MKFFTTLVLTLGLGISLVSAAPGVGNTHIHRAVHGGRSCGTHISSHRKAAVERKFAVQRKARTKTAKLATQVINVYFHVVVANATLAGGWVPKSQITKQMAVLNRDYKNAGIQFRLVNTTRTLSKKWFSGVSPDGQLQTDMKNKLRKGGPESLNVYTVGFQNQASNGLLGYATFPADYKGLPKDDGVVLQYATLPGGSNKPFNQGRTLTHEAGHWVGLYHTFEGESCTASGDMVSDTPAQSVATSGCPIKKPDSCPGQLGLDPIHNFMDYSDDACMTMFSKGQITRLQDQLRTFRNIDV</sequence>
<evidence type="ECO:0000256" key="6">
    <source>
        <dbReference type="ARBA" id="ARBA00022833"/>
    </source>
</evidence>
<dbReference type="InterPro" id="IPR024079">
    <property type="entry name" value="MetalloPept_cat_dom_sf"/>
</dbReference>
<comment type="similarity">
    <text evidence="1">Belongs to the peptidase M43B family.</text>
</comment>
<evidence type="ECO:0000256" key="7">
    <source>
        <dbReference type="ARBA" id="ARBA00023049"/>
    </source>
</evidence>
<dbReference type="HOGENOM" id="CLU_048726_1_0_1"/>
<dbReference type="SUPFAM" id="SSF55486">
    <property type="entry name" value="Metalloproteases ('zincins'), catalytic domain"/>
    <property type="match status" value="1"/>
</dbReference>
<dbReference type="PANTHER" id="PTHR47466:SF1">
    <property type="entry name" value="METALLOPROTEASE MEP1 (AFU_ORTHOLOGUE AFUA_1G07730)-RELATED"/>
    <property type="match status" value="1"/>
</dbReference>
<evidence type="ECO:0000313" key="12">
    <source>
        <dbReference type="Proteomes" id="UP000027222"/>
    </source>
</evidence>
<protein>
    <recommendedName>
        <fullName evidence="10">Peptidase M43 pregnancy-associated plasma-A domain-containing protein</fullName>
    </recommendedName>
</protein>
<evidence type="ECO:0000256" key="4">
    <source>
        <dbReference type="ARBA" id="ARBA00022729"/>
    </source>
</evidence>
<accession>A0A067SPW3</accession>
<dbReference type="Gene3D" id="3.40.390.10">
    <property type="entry name" value="Collagenase (Catalytic Domain)"/>
    <property type="match status" value="1"/>
</dbReference>
<keyword evidence="7" id="KW-0482">Metalloprotease</keyword>
<evidence type="ECO:0000313" key="11">
    <source>
        <dbReference type="EMBL" id="KDR68828.1"/>
    </source>
</evidence>
<keyword evidence="8" id="KW-1015">Disulfide bond</keyword>
<dbReference type="PANTHER" id="PTHR47466">
    <property type="match status" value="1"/>
</dbReference>
<dbReference type="OrthoDB" id="536211at2759"/>
<dbReference type="Pfam" id="PF05572">
    <property type="entry name" value="Peptidase_M43"/>
    <property type="match status" value="1"/>
</dbReference>
<dbReference type="GO" id="GO:0008237">
    <property type="term" value="F:metallopeptidase activity"/>
    <property type="evidence" value="ECO:0007669"/>
    <property type="project" value="UniProtKB-KW"/>
</dbReference>
<keyword evidence="4 9" id="KW-0732">Signal</keyword>
<feature type="signal peptide" evidence="9">
    <location>
        <begin position="1"/>
        <end position="20"/>
    </location>
</feature>
<dbReference type="InterPro" id="IPR008754">
    <property type="entry name" value="Peptidase_M43"/>
</dbReference>
<evidence type="ECO:0000256" key="8">
    <source>
        <dbReference type="ARBA" id="ARBA00023157"/>
    </source>
</evidence>
<dbReference type="CDD" id="cd04275">
    <property type="entry name" value="ZnMc_pappalysin_like"/>
    <property type="match status" value="1"/>
</dbReference>
<keyword evidence="12" id="KW-1185">Reference proteome</keyword>
<dbReference type="EMBL" id="KL142406">
    <property type="protein sequence ID" value="KDR68828.1"/>
    <property type="molecule type" value="Genomic_DNA"/>
</dbReference>